<dbReference type="PANTHER" id="PTHR43318">
    <property type="entry name" value="UDP-N-ACETYLGLUCOSAMINE 4,6-DEHYDRATASE"/>
    <property type="match status" value="1"/>
</dbReference>
<dbReference type="STRING" id="1009370.ALO_00635"/>
<gene>
    <name evidence="3" type="ORF">ALO_00635</name>
</gene>
<reference evidence="3 4" key="1">
    <citation type="journal article" date="2011" name="EMBO J.">
        <title>Structural diversity of bacterial flagellar motors.</title>
        <authorList>
            <person name="Chen S."/>
            <person name="Beeby M."/>
            <person name="Murphy G.E."/>
            <person name="Leadbetter J.R."/>
            <person name="Hendrixson D.R."/>
            <person name="Briegel A."/>
            <person name="Li Z."/>
            <person name="Shi J."/>
            <person name="Tocheva E.I."/>
            <person name="Muller A."/>
            <person name="Dobro M.J."/>
            <person name="Jensen G.J."/>
        </authorList>
    </citation>
    <scope>NUCLEOTIDE SEQUENCE [LARGE SCALE GENOMIC DNA]</scope>
    <source>
        <strain evidence="3 4">DSM 6540</strain>
    </source>
</reference>
<dbReference type="InterPro" id="IPR051203">
    <property type="entry name" value="Polysaccharide_Synthase-Rel"/>
</dbReference>
<comment type="caution">
    <text evidence="3">The sequence shown here is derived from an EMBL/GenBank/DDBJ whole genome shotgun (WGS) entry which is preliminary data.</text>
</comment>
<name>F7NDM0_9FIRM</name>
<dbReference type="PANTHER" id="PTHR43318:SF2">
    <property type="entry name" value="UDP-N-ACETYLGLUCOSAMINE 4,6-DEHYDRATASE (INVERTING)"/>
    <property type="match status" value="1"/>
</dbReference>
<proteinExistence type="inferred from homology"/>
<evidence type="ECO:0000313" key="3">
    <source>
        <dbReference type="EMBL" id="EGO65882.1"/>
    </source>
</evidence>
<evidence type="ECO:0000259" key="2">
    <source>
        <dbReference type="Pfam" id="PF02719"/>
    </source>
</evidence>
<dbReference type="RefSeq" id="WP_004573041.1">
    <property type="nucleotide sequence ID" value="NZ_AFGF01000007.1"/>
</dbReference>
<dbReference type="Gene3D" id="3.40.50.720">
    <property type="entry name" value="NAD(P)-binding Rossmann-like Domain"/>
    <property type="match status" value="1"/>
</dbReference>
<evidence type="ECO:0000256" key="1">
    <source>
        <dbReference type="ARBA" id="ARBA00007430"/>
    </source>
</evidence>
<sequence>MALFDNKVIAITGGTGSLGKVLTRRLLQKELGSPRKIIIFSRDEAKQHAMRVEYQHKRTATDEVIYDNFARLIEFRIGDIRNYHSVCSVLRDADIVINAAALKQVPSCEYFPYEAVLTNVLGAENIVRAICEHKLLIETVVGVSTDKACKPVNAMGISKALQERLFIAANVTIPQTRFICVRYGNVLASRGSVIPLFHEQIRHGGPVTITTQEMTRFLLPLESAVDTIFAALQEAAPGEIYIPKIPAARIVDVAKAIIGDRNISLTYTGIRPGEKVHEILVSEEESWRTYDRGNYYAIKSMLPELAKTAPGLQALSKEYSSGDFVMTFAETAALLTKHHLLQETDQDTNRDGEFLR</sequence>
<accession>F7NDM0</accession>
<dbReference type="Proteomes" id="UP000003240">
    <property type="component" value="Unassembled WGS sequence"/>
</dbReference>
<organism evidence="3 4">
    <name type="scientific">Acetonema longum DSM 6540</name>
    <dbReference type="NCBI Taxonomy" id="1009370"/>
    <lineage>
        <taxon>Bacteria</taxon>
        <taxon>Bacillati</taxon>
        <taxon>Bacillota</taxon>
        <taxon>Negativicutes</taxon>
        <taxon>Acetonemataceae</taxon>
        <taxon>Acetonema</taxon>
    </lineage>
</organism>
<dbReference type="OrthoDB" id="9803111at2"/>
<comment type="similarity">
    <text evidence="1">Belongs to the polysaccharide synthase family.</text>
</comment>
<dbReference type="AlphaFoldDB" id="F7NDM0"/>
<dbReference type="eggNOG" id="COG1086">
    <property type="taxonomic scope" value="Bacteria"/>
</dbReference>
<dbReference type="InterPro" id="IPR036291">
    <property type="entry name" value="NAD(P)-bd_dom_sf"/>
</dbReference>
<dbReference type="SUPFAM" id="SSF51735">
    <property type="entry name" value="NAD(P)-binding Rossmann-fold domains"/>
    <property type="match status" value="1"/>
</dbReference>
<dbReference type="EMBL" id="AFGF01000007">
    <property type="protein sequence ID" value="EGO65882.1"/>
    <property type="molecule type" value="Genomic_DNA"/>
</dbReference>
<evidence type="ECO:0000313" key="4">
    <source>
        <dbReference type="Proteomes" id="UP000003240"/>
    </source>
</evidence>
<dbReference type="InterPro" id="IPR003869">
    <property type="entry name" value="Polysac_CapD-like"/>
</dbReference>
<keyword evidence="4" id="KW-1185">Reference proteome</keyword>
<feature type="domain" description="Polysaccharide biosynthesis protein CapD-like" evidence="2">
    <location>
        <begin position="9"/>
        <end position="299"/>
    </location>
</feature>
<protein>
    <submittedName>
        <fullName evidence="3">Polysaccharide biosynthesis protein CapD</fullName>
    </submittedName>
</protein>
<dbReference type="Pfam" id="PF02719">
    <property type="entry name" value="Polysacc_synt_2"/>
    <property type="match status" value="1"/>
</dbReference>